<keyword evidence="5 9" id="KW-1133">Transmembrane helix</keyword>
<feature type="transmembrane region" description="Helical" evidence="9">
    <location>
        <begin position="198"/>
        <end position="215"/>
    </location>
</feature>
<evidence type="ECO:0000256" key="2">
    <source>
        <dbReference type="ARBA" id="ARBA00010992"/>
    </source>
</evidence>
<dbReference type="InterPro" id="IPR005829">
    <property type="entry name" value="Sugar_transporter_CS"/>
</dbReference>
<dbReference type="GO" id="GO:0016020">
    <property type="term" value="C:membrane"/>
    <property type="evidence" value="ECO:0007669"/>
    <property type="project" value="UniProtKB-SubCell"/>
</dbReference>
<evidence type="ECO:0000256" key="7">
    <source>
        <dbReference type="RuleBase" id="RU003346"/>
    </source>
</evidence>
<evidence type="ECO:0000256" key="5">
    <source>
        <dbReference type="ARBA" id="ARBA00022989"/>
    </source>
</evidence>
<sequence length="512" mass="53860">MRTCLKRPHVGPARTTNARRMALARVRGRAGHDVEGSESSQEMRTDPSEEELDILATSKAFLGPAVGGALFGYDIGATSGALVSLQTAATSATVWGPQLTDGQKGWLVSASLAGCVLGATLALTKGDEIGRRKELLLGAASFALGSIFSSQSGSLGTLAASRMAYGVGEGLVAHAAPAYIAETAPTKARGTLVSLKEAFIVGGILIGFVVSRMFADMEGGWRWIYGVAVLPAGLLGILMYSLPPSPRWLLTRGRGREEAKEALLQLRGQVPEAQVESELLLMEESAMPTGQLTLDSILDLFRGRNRKILFVGGQLMIWQQITGQPSVLYYAAQILQKAGFSAASEATGATVVIGAFKLLMTMVAVFTVDKVGRRPLLLAGISGMVVALFMLASTQGDASGPMGDPTWMGIVSVIALLMYVGCYQVSFGPIAWLLVGEVFPNSIRGTAIAVATLANFGSNFLVTLCLPLVEGSLGESGTYTLFAGLGIASLLSIYFTVPETKGLSLEEIEKQI</sequence>
<name>A0A7S3UI72_9CHLO</name>
<evidence type="ECO:0000256" key="9">
    <source>
        <dbReference type="SAM" id="Phobius"/>
    </source>
</evidence>
<dbReference type="AlphaFoldDB" id="A0A7S3UI72"/>
<comment type="similarity">
    <text evidence="2 7">Belongs to the major facilitator superfamily. Sugar transporter (TC 2.A.1.1) family.</text>
</comment>
<feature type="region of interest" description="Disordered" evidence="8">
    <location>
        <begin position="26"/>
        <end position="48"/>
    </location>
</feature>
<feature type="transmembrane region" description="Helical" evidence="9">
    <location>
        <begin position="375"/>
        <end position="394"/>
    </location>
</feature>
<dbReference type="EMBL" id="HBIS01009104">
    <property type="protein sequence ID" value="CAE0613587.1"/>
    <property type="molecule type" value="Transcribed_RNA"/>
</dbReference>
<feature type="transmembrane region" description="Helical" evidence="9">
    <location>
        <begin position="447"/>
        <end position="469"/>
    </location>
</feature>
<dbReference type="Gene3D" id="1.20.1250.20">
    <property type="entry name" value="MFS general substrate transporter like domains"/>
    <property type="match status" value="1"/>
</dbReference>
<dbReference type="InterPro" id="IPR050820">
    <property type="entry name" value="MFS_Sugar_Transporter"/>
</dbReference>
<dbReference type="NCBIfam" id="TIGR00879">
    <property type="entry name" value="SP"/>
    <property type="match status" value="1"/>
</dbReference>
<dbReference type="GO" id="GO:1904659">
    <property type="term" value="P:D-glucose transmembrane transport"/>
    <property type="evidence" value="ECO:0007669"/>
    <property type="project" value="UniProtKB-ARBA"/>
</dbReference>
<evidence type="ECO:0000256" key="8">
    <source>
        <dbReference type="SAM" id="MobiDB-lite"/>
    </source>
</evidence>
<evidence type="ECO:0000313" key="11">
    <source>
        <dbReference type="EMBL" id="CAE0613587.1"/>
    </source>
</evidence>
<dbReference type="InterPro" id="IPR036259">
    <property type="entry name" value="MFS_trans_sf"/>
</dbReference>
<dbReference type="PROSITE" id="PS50850">
    <property type="entry name" value="MFS"/>
    <property type="match status" value="1"/>
</dbReference>
<evidence type="ECO:0000256" key="1">
    <source>
        <dbReference type="ARBA" id="ARBA00004141"/>
    </source>
</evidence>
<organism evidence="11">
    <name type="scientific">Picocystis salinarum</name>
    <dbReference type="NCBI Taxonomy" id="88271"/>
    <lineage>
        <taxon>Eukaryota</taxon>
        <taxon>Viridiplantae</taxon>
        <taxon>Chlorophyta</taxon>
        <taxon>Picocystophyceae</taxon>
        <taxon>Picocystales</taxon>
        <taxon>Picocystaceae</taxon>
        <taxon>Picocystis</taxon>
    </lineage>
</organism>
<evidence type="ECO:0000256" key="4">
    <source>
        <dbReference type="ARBA" id="ARBA00022692"/>
    </source>
</evidence>
<comment type="subcellular location">
    <subcellularLocation>
        <location evidence="1">Membrane</location>
        <topology evidence="1">Multi-pass membrane protein</topology>
    </subcellularLocation>
</comment>
<dbReference type="CDD" id="cd17362">
    <property type="entry name" value="MFS_GLUT10_12_Class3_like"/>
    <property type="match status" value="1"/>
</dbReference>
<reference evidence="11" key="1">
    <citation type="submission" date="2021-01" db="EMBL/GenBank/DDBJ databases">
        <authorList>
            <person name="Corre E."/>
            <person name="Pelletier E."/>
            <person name="Niang G."/>
            <person name="Scheremetjew M."/>
            <person name="Finn R."/>
            <person name="Kale V."/>
            <person name="Holt S."/>
            <person name="Cochrane G."/>
            <person name="Meng A."/>
            <person name="Brown T."/>
            <person name="Cohen L."/>
        </authorList>
    </citation>
    <scope>NUCLEOTIDE SEQUENCE</scope>
    <source>
        <strain evidence="11">CCMP1897</strain>
    </source>
</reference>
<evidence type="ECO:0000259" key="10">
    <source>
        <dbReference type="PROSITE" id="PS50850"/>
    </source>
</evidence>
<dbReference type="PANTHER" id="PTHR48023:SF4">
    <property type="entry name" value="D-XYLOSE-PROTON SYMPORTER-LIKE 2"/>
    <property type="match status" value="1"/>
</dbReference>
<feature type="compositionally biased region" description="Basic and acidic residues" evidence="8">
    <location>
        <begin position="30"/>
        <end position="47"/>
    </location>
</feature>
<dbReference type="InterPro" id="IPR020846">
    <property type="entry name" value="MFS_dom"/>
</dbReference>
<dbReference type="GO" id="GO:0005737">
    <property type="term" value="C:cytoplasm"/>
    <property type="evidence" value="ECO:0007669"/>
    <property type="project" value="UniProtKB-ARBA"/>
</dbReference>
<dbReference type="InterPro" id="IPR005828">
    <property type="entry name" value="MFS_sugar_transport-like"/>
</dbReference>
<feature type="transmembrane region" description="Helical" evidence="9">
    <location>
        <begin position="346"/>
        <end position="368"/>
    </location>
</feature>
<proteinExistence type="inferred from homology"/>
<keyword evidence="3 7" id="KW-0813">Transport</keyword>
<dbReference type="GO" id="GO:0022857">
    <property type="term" value="F:transmembrane transporter activity"/>
    <property type="evidence" value="ECO:0007669"/>
    <property type="project" value="InterPro"/>
</dbReference>
<accession>A0A7S3UI72</accession>
<feature type="domain" description="Major facilitator superfamily (MFS) profile" evidence="10">
    <location>
        <begin position="60"/>
        <end position="501"/>
    </location>
</feature>
<evidence type="ECO:0000256" key="3">
    <source>
        <dbReference type="ARBA" id="ARBA00022448"/>
    </source>
</evidence>
<gene>
    <name evidence="11" type="ORF">PSAL00342_LOCUS7486</name>
</gene>
<evidence type="ECO:0000256" key="6">
    <source>
        <dbReference type="ARBA" id="ARBA00023136"/>
    </source>
</evidence>
<dbReference type="InterPro" id="IPR003663">
    <property type="entry name" value="Sugar/inositol_transpt"/>
</dbReference>
<dbReference type="FunFam" id="1.20.1250.20:FF:000118">
    <property type="entry name" value="D-xylose-proton symporter-like 3, chloroplastic"/>
    <property type="match status" value="1"/>
</dbReference>
<dbReference type="PRINTS" id="PR00171">
    <property type="entry name" value="SUGRTRNSPORT"/>
</dbReference>
<keyword evidence="6 9" id="KW-0472">Membrane</keyword>
<feature type="transmembrane region" description="Helical" evidence="9">
    <location>
        <begin position="481"/>
        <end position="497"/>
    </location>
</feature>
<protein>
    <recommendedName>
        <fullName evidence="10">Major facilitator superfamily (MFS) profile domain-containing protein</fullName>
    </recommendedName>
</protein>
<keyword evidence="4 9" id="KW-0812">Transmembrane</keyword>
<dbReference type="PANTHER" id="PTHR48023">
    <property type="entry name" value="D-XYLOSE-PROTON SYMPORTER-LIKE 2"/>
    <property type="match status" value="1"/>
</dbReference>
<feature type="transmembrane region" description="Helical" evidence="9">
    <location>
        <begin position="222"/>
        <end position="242"/>
    </location>
</feature>
<dbReference type="Pfam" id="PF00083">
    <property type="entry name" value="Sugar_tr"/>
    <property type="match status" value="1"/>
</dbReference>
<dbReference type="SUPFAM" id="SSF103473">
    <property type="entry name" value="MFS general substrate transporter"/>
    <property type="match status" value="1"/>
</dbReference>
<dbReference type="PROSITE" id="PS00216">
    <property type="entry name" value="SUGAR_TRANSPORT_1"/>
    <property type="match status" value="1"/>
</dbReference>
<feature type="transmembrane region" description="Helical" evidence="9">
    <location>
        <begin position="406"/>
        <end position="435"/>
    </location>
</feature>